<dbReference type="GO" id="GO:0008270">
    <property type="term" value="F:zinc ion binding"/>
    <property type="evidence" value="ECO:0007669"/>
    <property type="project" value="UniProtKB-KW"/>
</dbReference>
<organism evidence="6">
    <name type="scientific">Corethron hystrix</name>
    <dbReference type="NCBI Taxonomy" id="216773"/>
    <lineage>
        <taxon>Eukaryota</taxon>
        <taxon>Sar</taxon>
        <taxon>Stramenopiles</taxon>
        <taxon>Ochrophyta</taxon>
        <taxon>Bacillariophyta</taxon>
        <taxon>Coscinodiscophyceae</taxon>
        <taxon>Corethrophycidae</taxon>
        <taxon>Corethrales</taxon>
        <taxon>Corethraceae</taxon>
        <taxon>Corethron</taxon>
    </lineage>
</organism>
<feature type="region of interest" description="Disordered" evidence="4">
    <location>
        <begin position="97"/>
        <end position="123"/>
    </location>
</feature>
<name>A0A7S1BEE4_9STRA</name>
<evidence type="ECO:0000259" key="5">
    <source>
        <dbReference type="Pfam" id="PF16543"/>
    </source>
</evidence>
<protein>
    <recommendedName>
        <fullName evidence="5">ZC3H15/TMA46 family C-terminal domain-containing protein</fullName>
    </recommendedName>
</protein>
<dbReference type="Pfam" id="PF16543">
    <property type="entry name" value="DFRP_C"/>
    <property type="match status" value="1"/>
</dbReference>
<feature type="compositionally biased region" description="Polar residues" evidence="4">
    <location>
        <begin position="38"/>
        <end position="53"/>
    </location>
</feature>
<keyword evidence="2" id="KW-0863">Zinc-finger</keyword>
<dbReference type="PANTHER" id="PTHR12681:SF0">
    <property type="entry name" value="ZINC FINGER CCCH DOMAIN-CONTAINING PROTEIN 15"/>
    <property type="match status" value="1"/>
</dbReference>
<feature type="compositionally biased region" description="Basic and acidic residues" evidence="4">
    <location>
        <begin position="237"/>
        <end position="250"/>
    </location>
</feature>
<dbReference type="Gene3D" id="6.20.400.10">
    <property type="match status" value="1"/>
</dbReference>
<evidence type="ECO:0000256" key="1">
    <source>
        <dbReference type="ARBA" id="ARBA00022723"/>
    </source>
</evidence>
<evidence type="ECO:0000256" key="4">
    <source>
        <dbReference type="SAM" id="MobiDB-lite"/>
    </source>
</evidence>
<sequence>MPSKKKKNEQQSSKAANKAKAKLVEDKTFGMKNKSKSSKVQAQVRSITNNIMNSGDPKERKRAEMLKQKKSAAKAMRKAADQEREALFGEALMAVSKKTSVKKKGENSAIGRDGGDAASKKTTSRAMKMMYQMDAKELEDKFKDDPDYVPTLEDEIESQRQAKLKALEKSGRKGTPITEESLKAWQERKRRRKAEEAKKLVETELKKKKGGKGLSVLSGRALYSYNKKLFVDDENAEDKNDIAEREKADDGVTDDDVKEAAASIQSDLFLNGDHDDDDLDDLDED</sequence>
<dbReference type="AlphaFoldDB" id="A0A7S1BEE4"/>
<reference evidence="6" key="1">
    <citation type="submission" date="2021-01" db="EMBL/GenBank/DDBJ databases">
        <authorList>
            <person name="Corre E."/>
            <person name="Pelletier E."/>
            <person name="Niang G."/>
            <person name="Scheremetjew M."/>
            <person name="Finn R."/>
            <person name="Kale V."/>
            <person name="Holt S."/>
            <person name="Cochrane G."/>
            <person name="Meng A."/>
            <person name="Brown T."/>
            <person name="Cohen L."/>
        </authorList>
    </citation>
    <scope>NUCLEOTIDE SEQUENCE</scope>
    <source>
        <strain evidence="6">308</strain>
    </source>
</reference>
<feature type="compositionally biased region" description="Acidic residues" evidence="4">
    <location>
        <begin position="274"/>
        <end position="285"/>
    </location>
</feature>
<dbReference type="GO" id="GO:0005829">
    <property type="term" value="C:cytosol"/>
    <property type="evidence" value="ECO:0007669"/>
    <property type="project" value="TreeGrafter"/>
</dbReference>
<feature type="domain" description="ZC3H15/TMA46 family C-terminal" evidence="5">
    <location>
        <begin position="151"/>
        <end position="241"/>
    </location>
</feature>
<dbReference type="PANTHER" id="PTHR12681">
    <property type="entry name" value="ZINC FINGER-CONTAINING PROTEIN P48ZNF"/>
    <property type="match status" value="1"/>
</dbReference>
<dbReference type="InterPro" id="IPR032378">
    <property type="entry name" value="ZC3H15/TMA46_C"/>
</dbReference>
<dbReference type="GO" id="GO:0003729">
    <property type="term" value="F:mRNA binding"/>
    <property type="evidence" value="ECO:0007669"/>
    <property type="project" value="TreeGrafter"/>
</dbReference>
<feature type="region of interest" description="Disordered" evidence="4">
    <location>
        <begin position="234"/>
        <end position="285"/>
    </location>
</feature>
<keyword evidence="3" id="KW-0862">Zinc</keyword>
<gene>
    <name evidence="6" type="ORF">CHYS00102_LOCUS10830</name>
</gene>
<accession>A0A7S1BEE4</accession>
<proteinExistence type="predicted"/>
<evidence type="ECO:0000256" key="3">
    <source>
        <dbReference type="ARBA" id="ARBA00022833"/>
    </source>
</evidence>
<evidence type="ECO:0000256" key="2">
    <source>
        <dbReference type="ARBA" id="ARBA00022771"/>
    </source>
</evidence>
<feature type="compositionally biased region" description="Basic and acidic residues" evidence="4">
    <location>
        <begin position="180"/>
        <end position="196"/>
    </location>
</feature>
<feature type="region of interest" description="Disordered" evidence="4">
    <location>
        <begin position="1"/>
        <end position="64"/>
    </location>
</feature>
<evidence type="ECO:0000313" key="6">
    <source>
        <dbReference type="EMBL" id="CAD8883634.1"/>
    </source>
</evidence>
<dbReference type="GO" id="GO:0002181">
    <property type="term" value="P:cytoplasmic translation"/>
    <property type="evidence" value="ECO:0007669"/>
    <property type="project" value="TreeGrafter"/>
</dbReference>
<feature type="region of interest" description="Disordered" evidence="4">
    <location>
        <begin position="166"/>
        <end position="196"/>
    </location>
</feature>
<keyword evidence="1" id="KW-0479">Metal-binding</keyword>
<dbReference type="EMBL" id="HBFR01014861">
    <property type="protein sequence ID" value="CAD8883634.1"/>
    <property type="molecule type" value="Transcribed_RNA"/>
</dbReference>